<organism evidence="4 5">
    <name type="scientific">Neobacillus sedimentimangrovi</name>
    <dbReference type="NCBI Taxonomy" id="2699460"/>
    <lineage>
        <taxon>Bacteria</taxon>
        <taxon>Bacillati</taxon>
        <taxon>Bacillota</taxon>
        <taxon>Bacilli</taxon>
        <taxon>Bacillales</taxon>
        <taxon>Bacillaceae</taxon>
        <taxon>Neobacillus</taxon>
    </lineage>
</organism>
<evidence type="ECO:0000256" key="2">
    <source>
        <dbReference type="ARBA" id="ARBA00023002"/>
    </source>
</evidence>
<feature type="domain" description="Nitroreductase" evidence="3">
    <location>
        <begin position="15"/>
        <end position="191"/>
    </location>
</feature>
<dbReference type="PANTHER" id="PTHR43673">
    <property type="entry name" value="NAD(P)H NITROREDUCTASE YDGI-RELATED"/>
    <property type="match status" value="1"/>
</dbReference>
<dbReference type="SUPFAM" id="SSF55469">
    <property type="entry name" value="FMN-dependent nitroreductase-like"/>
    <property type="match status" value="1"/>
</dbReference>
<keyword evidence="2" id="KW-0560">Oxidoreductase</keyword>
<dbReference type="Pfam" id="PF00881">
    <property type="entry name" value="Nitroreductase"/>
    <property type="match status" value="1"/>
</dbReference>
<dbReference type="InterPro" id="IPR000415">
    <property type="entry name" value="Nitroreductase-like"/>
</dbReference>
<evidence type="ECO:0000259" key="3">
    <source>
        <dbReference type="Pfam" id="PF00881"/>
    </source>
</evidence>
<keyword evidence="5" id="KW-1185">Reference proteome</keyword>
<comment type="similarity">
    <text evidence="1">Belongs to the nitroreductase family.</text>
</comment>
<reference evidence="4 5" key="1">
    <citation type="journal article" date="2023" name="Antonie Van Leeuwenhoek">
        <title>Unveiling the genomic potential of a novel thermostable glycoside hydrolases producing Neobacillus sedimentimangrovi UE25.</title>
        <authorList>
            <person name="Ejaz U."/>
            <person name="Saleem F."/>
            <person name="Rashid R."/>
            <person name="Hasan K.A."/>
            <person name="Syed M.N."/>
            <person name="Sohail M."/>
        </authorList>
    </citation>
    <scope>NUCLEOTIDE SEQUENCE [LARGE SCALE GENOMIC DNA]</scope>
    <source>
        <strain evidence="4 5">UE25</strain>
    </source>
</reference>
<gene>
    <name evidence="4" type="ORF">LRS37_16275</name>
</gene>
<evidence type="ECO:0000256" key="1">
    <source>
        <dbReference type="ARBA" id="ARBA00007118"/>
    </source>
</evidence>
<evidence type="ECO:0000313" key="5">
    <source>
        <dbReference type="Proteomes" id="UP001162836"/>
    </source>
</evidence>
<dbReference type="RefSeq" id="WP_163182714.1">
    <property type="nucleotide sequence ID" value="NZ_JAAFZF010000002.1"/>
</dbReference>
<dbReference type="InterPro" id="IPR029479">
    <property type="entry name" value="Nitroreductase"/>
</dbReference>
<dbReference type="CDD" id="cd02137">
    <property type="entry name" value="MhqN-like"/>
    <property type="match status" value="1"/>
</dbReference>
<comment type="caution">
    <text evidence="4">The sequence shown here is derived from an EMBL/GenBank/DDBJ whole genome shotgun (WGS) entry which is preliminary data.</text>
</comment>
<dbReference type="PANTHER" id="PTHR43673:SF3">
    <property type="entry name" value="NAD(P)H NITROREDUCTASE YODC-RELATED"/>
    <property type="match status" value="1"/>
</dbReference>
<sequence length="211" mass="23990">MSTVTTNSQNLIDIIRERHSVRKYEPNFKIAREEIEEILSEAILAPSSSNLQPWRFMVIDNQETKKELRSIAYNQEQVETCSAVIAVLGDKEMYKNADKVYQSSYEAGYMDESTMQQLINNINNVYPNASEEVRKNIASFDTGLVSMLIMLLAKAKGYDTVTMGGFDKQKFMEKFNVSDRYMPIVLIAIGKAAAPAHKTTRIPVKDIIEFI</sequence>
<dbReference type="Proteomes" id="UP001162836">
    <property type="component" value="Unassembled WGS sequence"/>
</dbReference>
<evidence type="ECO:0000313" key="4">
    <source>
        <dbReference type="EMBL" id="MCD4840360.1"/>
    </source>
</evidence>
<accession>A0ABS8QM87</accession>
<dbReference type="Gene3D" id="3.40.109.10">
    <property type="entry name" value="NADH Oxidase"/>
    <property type="match status" value="1"/>
</dbReference>
<name>A0ABS8QM87_9BACI</name>
<dbReference type="EMBL" id="JAJODE010000079">
    <property type="protein sequence ID" value="MCD4840360.1"/>
    <property type="molecule type" value="Genomic_DNA"/>
</dbReference>
<proteinExistence type="inferred from homology"/>
<protein>
    <submittedName>
        <fullName evidence="4">Nitroreductase family protein</fullName>
    </submittedName>
</protein>